<name>A0ABR3ZYR8_9LECA</name>
<gene>
    <name evidence="3" type="ORF">N7G274_009410</name>
</gene>
<dbReference type="InterPro" id="IPR051522">
    <property type="entry name" value="ISC_assembly_LYR"/>
</dbReference>
<comment type="caution">
    <text evidence="3">The sequence shown here is derived from an EMBL/GenBank/DDBJ whole genome shotgun (WGS) entry which is preliminary data.</text>
</comment>
<keyword evidence="4" id="KW-1185">Reference proteome</keyword>
<sequence length="110" mass="12709">MSMTLTSGETAFQARSLFRSLLRQSSQFAAYNFREYAKRRTKDAFRENHDKGLGEREVQELIQRGLKELQMMKRQTVVSQFFQLDRLVVEGQKTGKQTGSEGGIIRQTSE</sequence>
<evidence type="ECO:0000313" key="3">
    <source>
        <dbReference type="EMBL" id="KAL2037935.1"/>
    </source>
</evidence>
<evidence type="ECO:0000256" key="1">
    <source>
        <dbReference type="ARBA" id="ARBA00009508"/>
    </source>
</evidence>
<reference evidence="3 4" key="1">
    <citation type="submission" date="2024-09" db="EMBL/GenBank/DDBJ databases">
        <title>Rethinking Asexuality: The Enigmatic Case of Functional Sexual Genes in Lepraria (Stereocaulaceae).</title>
        <authorList>
            <person name="Doellman M."/>
            <person name="Sun Y."/>
            <person name="Barcenas-Pena A."/>
            <person name="Lumbsch H.T."/>
            <person name="Grewe F."/>
        </authorList>
    </citation>
    <scope>NUCLEOTIDE SEQUENCE [LARGE SCALE GENOMIC DNA]</scope>
    <source>
        <strain evidence="3 4">Mercado 3170</strain>
    </source>
</reference>
<protein>
    <recommendedName>
        <fullName evidence="2">Complex 1 LYR protein domain-containing protein</fullName>
    </recommendedName>
</protein>
<accession>A0ABR3ZYR8</accession>
<dbReference type="CDD" id="cd20264">
    <property type="entry name" value="Complex1_LYR_LYRM4"/>
    <property type="match status" value="1"/>
</dbReference>
<comment type="similarity">
    <text evidence="1">Belongs to the complex I LYR family.</text>
</comment>
<proteinExistence type="inferred from homology"/>
<dbReference type="InterPro" id="IPR045297">
    <property type="entry name" value="Complex1_LYR_LYRM4"/>
</dbReference>
<evidence type="ECO:0000259" key="2">
    <source>
        <dbReference type="Pfam" id="PF05347"/>
    </source>
</evidence>
<evidence type="ECO:0000313" key="4">
    <source>
        <dbReference type="Proteomes" id="UP001590950"/>
    </source>
</evidence>
<dbReference type="InterPro" id="IPR008011">
    <property type="entry name" value="Complex1_LYR_dom"/>
</dbReference>
<dbReference type="PANTHER" id="PTHR13166:SF7">
    <property type="entry name" value="LYR MOTIF-CONTAINING PROTEIN 4"/>
    <property type="match status" value="1"/>
</dbReference>
<dbReference type="Pfam" id="PF05347">
    <property type="entry name" value="Complex1_LYR"/>
    <property type="match status" value="1"/>
</dbReference>
<feature type="domain" description="Complex 1 LYR protein" evidence="2">
    <location>
        <begin position="13"/>
        <end position="71"/>
    </location>
</feature>
<dbReference type="PANTHER" id="PTHR13166">
    <property type="entry name" value="PROTEIN C6ORF149"/>
    <property type="match status" value="1"/>
</dbReference>
<dbReference type="EMBL" id="JBEFKJ010000036">
    <property type="protein sequence ID" value="KAL2037935.1"/>
    <property type="molecule type" value="Genomic_DNA"/>
</dbReference>
<organism evidence="3 4">
    <name type="scientific">Stereocaulon virgatum</name>
    <dbReference type="NCBI Taxonomy" id="373712"/>
    <lineage>
        <taxon>Eukaryota</taxon>
        <taxon>Fungi</taxon>
        <taxon>Dikarya</taxon>
        <taxon>Ascomycota</taxon>
        <taxon>Pezizomycotina</taxon>
        <taxon>Lecanoromycetes</taxon>
        <taxon>OSLEUM clade</taxon>
        <taxon>Lecanoromycetidae</taxon>
        <taxon>Lecanorales</taxon>
        <taxon>Lecanorineae</taxon>
        <taxon>Stereocaulaceae</taxon>
        <taxon>Stereocaulon</taxon>
    </lineage>
</organism>
<dbReference type="Proteomes" id="UP001590950">
    <property type="component" value="Unassembled WGS sequence"/>
</dbReference>